<feature type="region of interest" description="Disordered" evidence="1">
    <location>
        <begin position="311"/>
        <end position="370"/>
    </location>
</feature>
<accession>A0AA36IM07</accession>
<evidence type="ECO:0000256" key="1">
    <source>
        <dbReference type="SAM" id="MobiDB-lite"/>
    </source>
</evidence>
<dbReference type="EMBL" id="CAUJNA010001964">
    <property type="protein sequence ID" value="CAJ1389878.1"/>
    <property type="molecule type" value="Genomic_DNA"/>
</dbReference>
<dbReference type="AlphaFoldDB" id="A0AA36IM07"/>
<name>A0AA36IM07_9DINO</name>
<feature type="compositionally biased region" description="Acidic residues" evidence="1">
    <location>
        <begin position="317"/>
        <end position="329"/>
    </location>
</feature>
<reference evidence="2" key="1">
    <citation type="submission" date="2023-08" db="EMBL/GenBank/DDBJ databases">
        <authorList>
            <person name="Chen Y."/>
            <person name="Shah S."/>
            <person name="Dougan E. K."/>
            <person name="Thang M."/>
            <person name="Chan C."/>
        </authorList>
    </citation>
    <scope>NUCLEOTIDE SEQUENCE</scope>
</reference>
<evidence type="ECO:0000313" key="3">
    <source>
        <dbReference type="Proteomes" id="UP001178507"/>
    </source>
</evidence>
<keyword evidence="3" id="KW-1185">Reference proteome</keyword>
<gene>
    <name evidence="2" type="ORF">EVOR1521_LOCUS15413</name>
</gene>
<feature type="compositionally biased region" description="Basic residues" evidence="1">
    <location>
        <begin position="338"/>
        <end position="360"/>
    </location>
</feature>
<comment type="caution">
    <text evidence="2">The sequence shown here is derived from an EMBL/GenBank/DDBJ whole genome shotgun (WGS) entry which is preliminary data.</text>
</comment>
<dbReference type="Proteomes" id="UP001178507">
    <property type="component" value="Unassembled WGS sequence"/>
</dbReference>
<feature type="non-terminal residue" evidence="2">
    <location>
        <position position="390"/>
    </location>
</feature>
<evidence type="ECO:0000313" key="2">
    <source>
        <dbReference type="EMBL" id="CAJ1389878.1"/>
    </source>
</evidence>
<proteinExistence type="predicted"/>
<organism evidence="2 3">
    <name type="scientific">Effrenium voratum</name>
    <dbReference type="NCBI Taxonomy" id="2562239"/>
    <lineage>
        <taxon>Eukaryota</taxon>
        <taxon>Sar</taxon>
        <taxon>Alveolata</taxon>
        <taxon>Dinophyceae</taxon>
        <taxon>Suessiales</taxon>
        <taxon>Symbiodiniaceae</taxon>
        <taxon>Effrenium</taxon>
    </lineage>
</organism>
<sequence>MAKAFAKAFAAEAKLKEVGLAIVADASGKLFKPGKCSLRDLVANQQAIYAVFAGSKGRARLSAFAIKDGLLLFMTTHRLHPPGLRAEAQCVQEWSLRQAYALKKMVGRTRRLLRRSSASKMKALNDLRARLETLHLPFTEKSTKSVDEDGLGSSDTLSELSTLSRTSSGTFSLCNTSIKNEDDRVRRLVEQLQAWEAIKKKNPPNENSPPPLAVQGPTAGTSPNLARAIAFLKGNATCPSTSAKSCTSASSCPPSDAGALNKCASSSVANKEGHGGAGGQLLPSFVLDTLKGSFLGKESPPFALSRQYLKNQGGEAAEAENDTSEPGGDEPDKSVPLAKRKKQQRVAKKALGAKKPRAKHAAHEYASSRKQFIADLRRGGTSYKEAKSLW</sequence>
<protein>
    <submittedName>
        <fullName evidence="2">Uncharacterized protein</fullName>
    </submittedName>
</protein>
<feature type="region of interest" description="Disordered" evidence="1">
    <location>
        <begin position="197"/>
        <end position="220"/>
    </location>
</feature>